<gene>
    <name evidence="1" type="ORF">METZ01_LOCUS206558</name>
</gene>
<organism evidence="1">
    <name type="scientific">marine metagenome</name>
    <dbReference type="NCBI Taxonomy" id="408172"/>
    <lineage>
        <taxon>unclassified sequences</taxon>
        <taxon>metagenomes</taxon>
        <taxon>ecological metagenomes</taxon>
    </lineage>
</organism>
<evidence type="ECO:0000313" key="1">
    <source>
        <dbReference type="EMBL" id="SVB53704.1"/>
    </source>
</evidence>
<dbReference type="AlphaFoldDB" id="A0A382EU55"/>
<name>A0A382EU55_9ZZZZ</name>
<dbReference type="EMBL" id="UINC01046105">
    <property type="protein sequence ID" value="SVB53704.1"/>
    <property type="molecule type" value="Genomic_DNA"/>
</dbReference>
<reference evidence="1" key="1">
    <citation type="submission" date="2018-05" db="EMBL/GenBank/DDBJ databases">
        <authorList>
            <person name="Lanie J.A."/>
            <person name="Ng W.-L."/>
            <person name="Kazmierczak K.M."/>
            <person name="Andrzejewski T.M."/>
            <person name="Davidsen T.M."/>
            <person name="Wayne K.J."/>
            <person name="Tettelin H."/>
            <person name="Glass J.I."/>
            <person name="Rusch D."/>
            <person name="Podicherti R."/>
            <person name="Tsui H.-C.T."/>
            <person name="Winkler M.E."/>
        </authorList>
    </citation>
    <scope>NUCLEOTIDE SEQUENCE</scope>
</reference>
<protein>
    <submittedName>
        <fullName evidence="1">Uncharacterized protein</fullName>
    </submittedName>
</protein>
<feature type="non-terminal residue" evidence="1">
    <location>
        <position position="1"/>
    </location>
</feature>
<proteinExistence type="predicted"/>
<accession>A0A382EU55</accession>
<feature type="non-terminal residue" evidence="1">
    <location>
        <position position="41"/>
    </location>
</feature>
<sequence>MNSHYILILFMCFLSLISNVLGNGLSSGIPDLSTQALESLV</sequence>